<protein>
    <recommendedName>
        <fullName evidence="4">DOMON-like domain-containing protein</fullName>
    </recommendedName>
</protein>
<accession>A0A1A8Y141</accession>
<evidence type="ECO:0000313" key="2">
    <source>
        <dbReference type="EMBL" id="SBT10854.1"/>
    </source>
</evidence>
<keyword evidence="3" id="KW-1185">Reference proteome</keyword>
<reference evidence="2 3" key="1">
    <citation type="submission" date="2016-06" db="EMBL/GenBank/DDBJ databases">
        <authorList>
            <person name="Kjaerup R.B."/>
            <person name="Dalgaard T.S."/>
            <person name="Juul-Madsen H.R."/>
        </authorList>
    </citation>
    <scope>NUCLEOTIDE SEQUENCE [LARGE SCALE GENOMIC DNA]</scope>
    <source>
        <strain evidence="2">2</strain>
    </source>
</reference>
<gene>
    <name evidence="2" type="ORF">PROAA_750004</name>
</gene>
<name>A0A1A8Y141_9RHOO</name>
<evidence type="ECO:0000313" key="3">
    <source>
        <dbReference type="Proteomes" id="UP000199600"/>
    </source>
</evidence>
<dbReference type="EMBL" id="FLQY01000379">
    <property type="protein sequence ID" value="SBT10854.1"/>
    <property type="molecule type" value="Genomic_DNA"/>
</dbReference>
<dbReference type="CDD" id="cd09627">
    <property type="entry name" value="DOMON_murB_like"/>
    <property type="match status" value="1"/>
</dbReference>
<proteinExistence type="predicted"/>
<dbReference type="AlphaFoldDB" id="A0A1A8Y141"/>
<feature type="compositionally biased region" description="Basic and acidic residues" evidence="1">
    <location>
        <begin position="1"/>
        <end position="15"/>
    </location>
</feature>
<sequence>MRCAKGTERPEKLVPDSDDGTARIRCMNSNDASSDYPLQLLRHPATPAPVVSTIEARALFRSDGFLELAFRLRGDMARLLIPTLPTEDRKLLWEHTCFEAFVASVSDTAYREFNFSPSGQWASYAFSDYRLADETAAMIDSPQITSRLFAGRMELEAVIFPDALLAGSRKLLLGLSAVVEAADTVDGSHSYWALRHPSPRPDFHHRNSFAFELVKPR</sequence>
<evidence type="ECO:0000256" key="1">
    <source>
        <dbReference type="SAM" id="MobiDB-lite"/>
    </source>
</evidence>
<evidence type="ECO:0008006" key="4">
    <source>
        <dbReference type="Google" id="ProtNLM"/>
    </source>
</evidence>
<feature type="region of interest" description="Disordered" evidence="1">
    <location>
        <begin position="1"/>
        <end position="20"/>
    </location>
</feature>
<dbReference type="Gene3D" id="2.60.40.1190">
    <property type="match status" value="1"/>
</dbReference>
<dbReference type="Proteomes" id="UP000199600">
    <property type="component" value="Unassembled WGS sequence"/>
</dbReference>
<organism evidence="2 3">
    <name type="scientific">Candidatus Propionivibrio aalborgensis</name>
    <dbReference type="NCBI Taxonomy" id="1860101"/>
    <lineage>
        <taxon>Bacteria</taxon>
        <taxon>Pseudomonadati</taxon>
        <taxon>Pseudomonadota</taxon>
        <taxon>Betaproteobacteria</taxon>
        <taxon>Rhodocyclales</taxon>
        <taxon>Rhodocyclaceae</taxon>
        <taxon>Propionivibrio</taxon>
    </lineage>
</organism>